<feature type="domain" description="3-hydroxyacyl-CoA dehydrogenase NAD binding" evidence="8">
    <location>
        <begin position="12"/>
        <end position="187"/>
    </location>
</feature>
<dbReference type="InterPro" id="IPR006176">
    <property type="entry name" value="3-OHacyl-CoA_DH_NAD-bd"/>
</dbReference>
<keyword evidence="6" id="KW-0472">Membrane</keyword>
<protein>
    <submittedName>
        <fullName evidence="9">Ketoreductase RED1</fullName>
    </submittedName>
</protein>
<dbReference type="AlphaFoldDB" id="A0A1H0WVV8"/>
<dbReference type="PANTHER" id="PTHR48075">
    <property type="entry name" value="3-HYDROXYACYL-COA DEHYDROGENASE FAMILY PROTEIN"/>
    <property type="match status" value="1"/>
</dbReference>
<dbReference type="GO" id="GO:0070403">
    <property type="term" value="F:NAD+ binding"/>
    <property type="evidence" value="ECO:0007669"/>
    <property type="project" value="InterPro"/>
</dbReference>
<dbReference type="InterPro" id="IPR006180">
    <property type="entry name" value="3-OHacyl-CoA_DH_CS"/>
</dbReference>
<evidence type="ECO:0000256" key="6">
    <source>
        <dbReference type="SAM" id="Phobius"/>
    </source>
</evidence>
<evidence type="ECO:0000313" key="9">
    <source>
        <dbReference type="EMBL" id="SDP94787.1"/>
    </source>
</evidence>
<feature type="site" description="Important for catalytic activity" evidence="4">
    <location>
        <position position="144"/>
    </location>
</feature>
<dbReference type="PROSITE" id="PS00067">
    <property type="entry name" value="3HCDH"/>
    <property type="match status" value="1"/>
</dbReference>
<dbReference type="GO" id="GO:0006631">
    <property type="term" value="P:fatty acid metabolic process"/>
    <property type="evidence" value="ECO:0007669"/>
    <property type="project" value="InterPro"/>
</dbReference>
<keyword evidence="6" id="KW-1133">Transmembrane helix</keyword>
<dbReference type="STRING" id="405564.SAMN04487905_11677"/>
<organism evidence="9 10">
    <name type="scientific">Actinopolyspora xinjiangensis</name>
    <dbReference type="NCBI Taxonomy" id="405564"/>
    <lineage>
        <taxon>Bacteria</taxon>
        <taxon>Bacillati</taxon>
        <taxon>Actinomycetota</taxon>
        <taxon>Actinomycetes</taxon>
        <taxon>Actinopolysporales</taxon>
        <taxon>Actinopolysporaceae</taxon>
        <taxon>Actinopolyspora</taxon>
    </lineage>
</organism>
<dbReference type="Gene3D" id="3.40.50.720">
    <property type="entry name" value="NAD(P)-binding Rossmann-like Domain"/>
    <property type="match status" value="1"/>
</dbReference>
<evidence type="ECO:0000256" key="2">
    <source>
        <dbReference type="ARBA" id="ARBA00009463"/>
    </source>
</evidence>
<proteinExistence type="inferred from homology"/>
<evidence type="ECO:0000313" key="10">
    <source>
        <dbReference type="Proteomes" id="UP000199497"/>
    </source>
</evidence>
<dbReference type="EMBL" id="FNJR01000016">
    <property type="protein sequence ID" value="SDP94787.1"/>
    <property type="molecule type" value="Genomic_DNA"/>
</dbReference>
<feature type="region of interest" description="Disordered" evidence="5">
    <location>
        <begin position="311"/>
        <end position="338"/>
    </location>
</feature>
<dbReference type="RefSeq" id="WP_170837603.1">
    <property type="nucleotide sequence ID" value="NZ_FNJR01000016.1"/>
</dbReference>
<name>A0A1H0WVV8_9ACTN</name>
<evidence type="ECO:0000256" key="5">
    <source>
        <dbReference type="SAM" id="MobiDB-lite"/>
    </source>
</evidence>
<dbReference type="InterPro" id="IPR008927">
    <property type="entry name" value="6-PGluconate_DH-like_C_sf"/>
</dbReference>
<dbReference type="Proteomes" id="UP000199497">
    <property type="component" value="Unassembled WGS sequence"/>
</dbReference>
<keyword evidence="10" id="KW-1185">Reference proteome</keyword>
<feature type="compositionally biased region" description="Basic and acidic residues" evidence="5">
    <location>
        <begin position="311"/>
        <end position="323"/>
    </location>
</feature>
<dbReference type="InterPro" id="IPR006108">
    <property type="entry name" value="3HC_DH_C"/>
</dbReference>
<evidence type="ECO:0000256" key="3">
    <source>
        <dbReference type="ARBA" id="ARBA00023002"/>
    </source>
</evidence>
<dbReference type="PIRSF" id="PIRSF000105">
    <property type="entry name" value="HCDH"/>
    <property type="match status" value="1"/>
</dbReference>
<feature type="transmembrane region" description="Helical" evidence="6">
    <location>
        <begin position="12"/>
        <end position="31"/>
    </location>
</feature>
<keyword evidence="3" id="KW-0560">Oxidoreductase</keyword>
<reference evidence="10" key="1">
    <citation type="submission" date="2016-10" db="EMBL/GenBank/DDBJ databases">
        <authorList>
            <person name="Varghese N."/>
            <person name="Submissions S."/>
        </authorList>
    </citation>
    <scope>NUCLEOTIDE SEQUENCE [LARGE SCALE GENOMIC DNA]</scope>
    <source>
        <strain evidence="10">DSM 46732</strain>
    </source>
</reference>
<dbReference type="InterPro" id="IPR013328">
    <property type="entry name" value="6PGD_dom2"/>
</dbReference>
<gene>
    <name evidence="9" type="ORF">SAMN04487905_11677</name>
</gene>
<dbReference type="SUPFAM" id="SSF51735">
    <property type="entry name" value="NAD(P)-binding Rossmann-fold domains"/>
    <property type="match status" value="1"/>
</dbReference>
<comment type="similarity">
    <text evidence="2">Belongs to the 3-hydroxyacyl-CoA dehydrogenase family.</text>
</comment>
<evidence type="ECO:0000256" key="1">
    <source>
        <dbReference type="ARBA" id="ARBA00005086"/>
    </source>
</evidence>
<dbReference type="PANTHER" id="PTHR48075:SF5">
    <property type="entry name" value="3-HYDROXYBUTYRYL-COA DEHYDROGENASE"/>
    <property type="match status" value="1"/>
</dbReference>
<dbReference type="GO" id="GO:0016616">
    <property type="term" value="F:oxidoreductase activity, acting on the CH-OH group of donors, NAD or NADP as acceptor"/>
    <property type="evidence" value="ECO:0007669"/>
    <property type="project" value="InterPro"/>
</dbReference>
<feature type="domain" description="3-hydroxyacyl-CoA dehydrogenase C-terminal" evidence="7">
    <location>
        <begin position="191"/>
        <end position="260"/>
    </location>
</feature>
<evidence type="ECO:0000259" key="7">
    <source>
        <dbReference type="Pfam" id="PF00725"/>
    </source>
</evidence>
<dbReference type="SUPFAM" id="SSF48179">
    <property type="entry name" value="6-phosphogluconate dehydrogenase C-terminal domain-like"/>
    <property type="match status" value="1"/>
</dbReference>
<dbReference type="Pfam" id="PF00725">
    <property type="entry name" value="3HCDH"/>
    <property type="match status" value="1"/>
</dbReference>
<accession>A0A1H0WVV8</accession>
<evidence type="ECO:0000259" key="8">
    <source>
        <dbReference type="Pfam" id="PF02737"/>
    </source>
</evidence>
<evidence type="ECO:0000256" key="4">
    <source>
        <dbReference type="PIRSR" id="PIRSR000105-1"/>
    </source>
</evidence>
<dbReference type="Gene3D" id="1.10.1040.10">
    <property type="entry name" value="N-(1-d-carboxylethyl)-l-norvaline Dehydrogenase, domain 2"/>
    <property type="match status" value="1"/>
</dbReference>
<dbReference type="InterPro" id="IPR022694">
    <property type="entry name" value="3-OHacyl-CoA_DH"/>
</dbReference>
<dbReference type="InterPro" id="IPR036291">
    <property type="entry name" value="NAD(P)-bd_dom_sf"/>
</dbReference>
<keyword evidence="6" id="KW-0812">Transmembrane</keyword>
<sequence length="338" mass="36305">MTEHGDHRFETAAVLGAGTIGLAWAGLFAAHGMRVRLSDPRSDLRHTLDETLPLLTHGLPGEPDPALLRERIELGDDTAWAVSGADLVQENGPERLEFKRELFAAAARAAPEHAVLASSSSGLLPSSMAEPLPEDAAARLLVAHPFNPPHVVPLVELVPGERTSEEVVDTALGFYTELGKTPVRLHREVPGFVANRLQSAVMAESFGLVLRGVIGVEELDTVMKNSLGGRWATVGPFESFHLGGGGEGIRHMIEHLGRGMAERWKDLSAPELTENAVETLVRQTESAYGTGTEAYLARSRARDDKQLAVNEAVRDAGTADRTARRGTSSTLGSDHSQE</sequence>
<comment type="pathway">
    <text evidence="1">Lipid metabolism; butanoate metabolism.</text>
</comment>
<dbReference type="Pfam" id="PF02737">
    <property type="entry name" value="3HCDH_N"/>
    <property type="match status" value="1"/>
</dbReference>